<evidence type="ECO:0000313" key="2">
    <source>
        <dbReference type="Proteomes" id="UP001154114"/>
    </source>
</evidence>
<proteinExistence type="predicted"/>
<name>A0A9N8KYE0_CHRIL</name>
<protein>
    <submittedName>
        <fullName evidence="1">Uncharacterized protein</fullName>
    </submittedName>
</protein>
<gene>
    <name evidence="1" type="ORF">CINC_LOCUS629</name>
</gene>
<dbReference type="EMBL" id="LR824004">
    <property type="protein sequence ID" value="CAD0194339.1"/>
    <property type="molecule type" value="Genomic_DNA"/>
</dbReference>
<accession>A0A9N8KYE0</accession>
<dbReference type="AlphaFoldDB" id="A0A9N8KYE0"/>
<sequence>MQALTAIHWLVRSPGSRPARRGPLLDALVLRVRMPSISAASAPTTPLRENLLIMLRKSVWRLLTIPIILAACCLTSTSRNPSPGSRHYRGGIKANIFVRENRVRRTLISKILGRGIALSGGRSTLAPPPPLQHA</sequence>
<keyword evidence="2" id="KW-1185">Reference proteome</keyword>
<dbReference type="Proteomes" id="UP001154114">
    <property type="component" value="Chromosome 1"/>
</dbReference>
<reference evidence="1" key="1">
    <citation type="submission" date="2021-12" db="EMBL/GenBank/DDBJ databases">
        <authorList>
            <person name="King R."/>
        </authorList>
    </citation>
    <scope>NUCLEOTIDE SEQUENCE</scope>
</reference>
<organism evidence="1 2">
    <name type="scientific">Chrysodeixis includens</name>
    <name type="common">Soybean looper</name>
    <name type="synonym">Pseudoplusia includens</name>
    <dbReference type="NCBI Taxonomy" id="689277"/>
    <lineage>
        <taxon>Eukaryota</taxon>
        <taxon>Metazoa</taxon>
        <taxon>Ecdysozoa</taxon>
        <taxon>Arthropoda</taxon>
        <taxon>Hexapoda</taxon>
        <taxon>Insecta</taxon>
        <taxon>Pterygota</taxon>
        <taxon>Neoptera</taxon>
        <taxon>Endopterygota</taxon>
        <taxon>Lepidoptera</taxon>
        <taxon>Glossata</taxon>
        <taxon>Ditrysia</taxon>
        <taxon>Noctuoidea</taxon>
        <taxon>Noctuidae</taxon>
        <taxon>Plusiinae</taxon>
        <taxon>Chrysodeixis</taxon>
    </lineage>
</organism>
<evidence type="ECO:0000313" key="1">
    <source>
        <dbReference type="EMBL" id="CAD0194339.1"/>
    </source>
</evidence>